<dbReference type="Proteomes" id="UP001056120">
    <property type="component" value="Linkage Group LG08"/>
</dbReference>
<protein>
    <submittedName>
        <fullName evidence="1">Uncharacterized protein</fullName>
    </submittedName>
</protein>
<proteinExistence type="predicted"/>
<keyword evidence="2" id="KW-1185">Reference proteome</keyword>
<organism evidence="1 2">
    <name type="scientific">Smallanthus sonchifolius</name>
    <dbReference type="NCBI Taxonomy" id="185202"/>
    <lineage>
        <taxon>Eukaryota</taxon>
        <taxon>Viridiplantae</taxon>
        <taxon>Streptophyta</taxon>
        <taxon>Embryophyta</taxon>
        <taxon>Tracheophyta</taxon>
        <taxon>Spermatophyta</taxon>
        <taxon>Magnoliopsida</taxon>
        <taxon>eudicotyledons</taxon>
        <taxon>Gunneridae</taxon>
        <taxon>Pentapetalae</taxon>
        <taxon>asterids</taxon>
        <taxon>campanulids</taxon>
        <taxon>Asterales</taxon>
        <taxon>Asteraceae</taxon>
        <taxon>Asteroideae</taxon>
        <taxon>Heliantheae alliance</taxon>
        <taxon>Millerieae</taxon>
        <taxon>Smallanthus</taxon>
    </lineage>
</organism>
<gene>
    <name evidence="1" type="ORF">L1987_24955</name>
</gene>
<reference evidence="2" key="1">
    <citation type="journal article" date="2022" name="Mol. Ecol. Resour.">
        <title>The genomes of chicory, endive, great burdock and yacon provide insights into Asteraceae palaeo-polyploidization history and plant inulin production.</title>
        <authorList>
            <person name="Fan W."/>
            <person name="Wang S."/>
            <person name="Wang H."/>
            <person name="Wang A."/>
            <person name="Jiang F."/>
            <person name="Liu H."/>
            <person name="Zhao H."/>
            <person name="Xu D."/>
            <person name="Zhang Y."/>
        </authorList>
    </citation>
    <scope>NUCLEOTIDE SEQUENCE [LARGE SCALE GENOMIC DNA]</scope>
    <source>
        <strain evidence="2">cv. Yunnan</strain>
    </source>
</reference>
<evidence type="ECO:0000313" key="1">
    <source>
        <dbReference type="EMBL" id="KAI3808991.1"/>
    </source>
</evidence>
<dbReference type="EMBL" id="CM042025">
    <property type="protein sequence ID" value="KAI3808991.1"/>
    <property type="molecule type" value="Genomic_DNA"/>
</dbReference>
<accession>A0ACB9INB5</accession>
<name>A0ACB9INB5_9ASTR</name>
<reference evidence="1 2" key="2">
    <citation type="journal article" date="2022" name="Mol. Ecol. Resour.">
        <title>The genomes of chicory, endive, great burdock and yacon provide insights into Asteraceae paleo-polyploidization history and plant inulin production.</title>
        <authorList>
            <person name="Fan W."/>
            <person name="Wang S."/>
            <person name="Wang H."/>
            <person name="Wang A."/>
            <person name="Jiang F."/>
            <person name="Liu H."/>
            <person name="Zhao H."/>
            <person name="Xu D."/>
            <person name="Zhang Y."/>
        </authorList>
    </citation>
    <scope>NUCLEOTIDE SEQUENCE [LARGE SCALE GENOMIC DNA]</scope>
    <source>
        <strain evidence="2">cv. Yunnan</strain>
        <tissue evidence="1">Leaves</tissue>
    </source>
</reference>
<sequence length="125" mass="14517">MHKSMDQESKKTVSFREVRIHSEMVRSRLELSPTKSKWHVFMFGFGTGKFPAKMELSDIKKRQLRQQDADTDTLSDGGEDESDRRRSGRKRWWLLIDVFRCGGGYEGEVAVKGLQASFPTLKRFD</sequence>
<evidence type="ECO:0000313" key="2">
    <source>
        <dbReference type="Proteomes" id="UP001056120"/>
    </source>
</evidence>
<comment type="caution">
    <text evidence="1">The sequence shown here is derived from an EMBL/GenBank/DDBJ whole genome shotgun (WGS) entry which is preliminary data.</text>
</comment>